<dbReference type="RefSeq" id="WP_395125643.1">
    <property type="nucleotide sequence ID" value="NZ_JBIMSP010000041.1"/>
</dbReference>
<name>A0ABW7KPJ1_9NOCA</name>
<proteinExistence type="predicted"/>
<comment type="caution">
    <text evidence="2">The sequence shown here is derived from an EMBL/GenBank/DDBJ whole genome shotgun (WGS) entry which is preliminary data.</text>
</comment>
<feature type="region of interest" description="Disordered" evidence="1">
    <location>
        <begin position="1"/>
        <end position="43"/>
    </location>
</feature>
<gene>
    <name evidence="2" type="ORF">ACHIPV_21170</name>
</gene>
<dbReference type="Proteomes" id="UP001609176">
    <property type="component" value="Unassembled WGS sequence"/>
</dbReference>
<evidence type="ECO:0000313" key="2">
    <source>
        <dbReference type="EMBL" id="MFH5244363.1"/>
    </source>
</evidence>
<accession>A0ABW7KPJ1</accession>
<evidence type="ECO:0000313" key="3">
    <source>
        <dbReference type="Proteomes" id="UP001609176"/>
    </source>
</evidence>
<feature type="compositionally biased region" description="Basic and acidic residues" evidence="1">
    <location>
        <begin position="1"/>
        <end position="20"/>
    </location>
</feature>
<organism evidence="2 3">
    <name type="scientific">Antrihabitans spumae</name>
    <dbReference type="NCBI Taxonomy" id="3373370"/>
    <lineage>
        <taxon>Bacteria</taxon>
        <taxon>Bacillati</taxon>
        <taxon>Actinomycetota</taxon>
        <taxon>Actinomycetes</taxon>
        <taxon>Mycobacteriales</taxon>
        <taxon>Nocardiaceae</taxon>
        <taxon>Antrihabitans</taxon>
    </lineage>
</organism>
<reference evidence="2 3" key="1">
    <citation type="submission" date="2024-10" db="EMBL/GenBank/DDBJ databases">
        <authorList>
            <person name="Riesco R."/>
        </authorList>
    </citation>
    <scope>NUCLEOTIDE SEQUENCE [LARGE SCALE GENOMIC DNA]</scope>
    <source>
        <strain evidence="2 3">NCIMB 15448</strain>
    </source>
</reference>
<dbReference type="EMBL" id="JBIMSP010000041">
    <property type="protein sequence ID" value="MFH5244363.1"/>
    <property type="molecule type" value="Genomic_DNA"/>
</dbReference>
<protein>
    <submittedName>
        <fullName evidence="2">Uncharacterized protein</fullName>
    </submittedName>
</protein>
<evidence type="ECO:0000256" key="1">
    <source>
        <dbReference type="SAM" id="MobiDB-lite"/>
    </source>
</evidence>
<sequence length="43" mass="4602">MSTPDHPDDPRGPGEPRRSEPVNGPAAGPLPQRGHRIVLPLNL</sequence>